<evidence type="ECO:0000259" key="6">
    <source>
        <dbReference type="Pfam" id="PF04932"/>
    </source>
</evidence>
<dbReference type="Pfam" id="PF04932">
    <property type="entry name" value="Wzy_C"/>
    <property type="match status" value="1"/>
</dbReference>
<gene>
    <name evidence="7" type="ORF">SAMN06295970_116125</name>
</gene>
<evidence type="ECO:0000313" key="8">
    <source>
        <dbReference type="Proteomes" id="UP001158049"/>
    </source>
</evidence>
<proteinExistence type="predicted"/>
<dbReference type="RefSeq" id="WP_283443894.1">
    <property type="nucleotide sequence ID" value="NZ_FXUL01000016.1"/>
</dbReference>
<dbReference type="GO" id="GO:0016874">
    <property type="term" value="F:ligase activity"/>
    <property type="evidence" value="ECO:0007669"/>
    <property type="project" value="UniProtKB-KW"/>
</dbReference>
<protein>
    <submittedName>
        <fullName evidence="7">O-antigen ligase</fullName>
    </submittedName>
</protein>
<reference evidence="7 8" key="1">
    <citation type="submission" date="2017-05" db="EMBL/GenBank/DDBJ databases">
        <authorList>
            <person name="Varghese N."/>
            <person name="Submissions S."/>
        </authorList>
    </citation>
    <scope>NUCLEOTIDE SEQUENCE [LARGE SCALE GENOMIC DNA]</scope>
    <source>
        <strain evidence="7 8">DSM 26001</strain>
    </source>
</reference>
<evidence type="ECO:0000256" key="4">
    <source>
        <dbReference type="ARBA" id="ARBA00023136"/>
    </source>
</evidence>
<feature type="transmembrane region" description="Helical" evidence="5">
    <location>
        <begin position="56"/>
        <end position="74"/>
    </location>
</feature>
<dbReference type="Proteomes" id="UP001158049">
    <property type="component" value="Unassembled WGS sequence"/>
</dbReference>
<feature type="transmembrane region" description="Helical" evidence="5">
    <location>
        <begin position="25"/>
        <end position="44"/>
    </location>
</feature>
<dbReference type="EMBL" id="FXUL01000016">
    <property type="protein sequence ID" value="SMP70956.1"/>
    <property type="molecule type" value="Genomic_DNA"/>
</dbReference>
<feature type="domain" description="O-antigen ligase-related" evidence="6">
    <location>
        <begin position="214"/>
        <end position="363"/>
    </location>
</feature>
<evidence type="ECO:0000256" key="5">
    <source>
        <dbReference type="SAM" id="Phobius"/>
    </source>
</evidence>
<feature type="transmembrane region" description="Helical" evidence="5">
    <location>
        <begin position="347"/>
        <end position="370"/>
    </location>
</feature>
<evidence type="ECO:0000256" key="2">
    <source>
        <dbReference type="ARBA" id="ARBA00022692"/>
    </source>
</evidence>
<accession>A0ABY1QK01</accession>
<evidence type="ECO:0000256" key="3">
    <source>
        <dbReference type="ARBA" id="ARBA00022989"/>
    </source>
</evidence>
<dbReference type="PANTHER" id="PTHR37422">
    <property type="entry name" value="TEICHURONIC ACID BIOSYNTHESIS PROTEIN TUAE"/>
    <property type="match status" value="1"/>
</dbReference>
<keyword evidence="4 5" id="KW-0472">Membrane</keyword>
<name>A0ABY1QK01_9BURK</name>
<sequence>MLSTPALQGISYQAGARLGRRNGRLLAAWTGLALPVILVCIYLHLPVFAYTLDKGLLPKLFYVGFIALVLPVLLTRLNAFLAYLTSPFVLWACALLTLNLLHLLSNDSNINARSEALVVFRMQAVAMVILLGFVFSRMRSSGWERVFVFLAVLLPVLVITDFLYPGLLYPVDTPGAVPGRAAGTFINPTIAGEAVLLAFLMACPLVAKRYRTPLILLAGIGVLLTFTRAAMLAWLILLVFLMAKRRLPAFSAVAALAVLALPLLMGGLESYISKRTDFTDALDNIQHRLLFFSQARLNDDSALEREAVLRAGWEAFSSNPLTGAGAGVTDGGYSRLWAQPVSTHNQLVSLAAEYGIAGVVMWLWLLAVLVRGRYFEDRTMQAAVILLFCVMTFFTHNMFDFPYWLLTFSLLAQRDGASRAAVPGAAARRHLRMQ</sequence>
<evidence type="ECO:0000313" key="7">
    <source>
        <dbReference type="EMBL" id="SMP70956.1"/>
    </source>
</evidence>
<dbReference type="InterPro" id="IPR007016">
    <property type="entry name" value="O-antigen_ligase-rel_domated"/>
</dbReference>
<dbReference type="InterPro" id="IPR051533">
    <property type="entry name" value="WaaL-like"/>
</dbReference>
<keyword evidence="8" id="KW-1185">Reference proteome</keyword>
<keyword evidence="7" id="KW-0436">Ligase</keyword>
<feature type="transmembrane region" description="Helical" evidence="5">
    <location>
        <begin position="81"/>
        <end position="104"/>
    </location>
</feature>
<evidence type="ECO:0000256" key="1">
    <source>
        <dbReference type="ARBA" id="ARBA00004141"/>
    </source>
</evidence>
<feature type="transmembrane region" description="Helical" evidence="5">
    <location>
        <begin position="147"/>
        <end position="165"/>
    </location>
</feature>
<keyword evidence="3 5" id="KW-1133">Transmembrane helix</keyword>
<feature type="transmembrane region" description="Helical" evidence="5">
    <location>
        <begin position="116"/>
        <end position="135"/>
    </location>
</feature>
<comment type="caution">
    <text evidence="7">The sequence shown here is derived from an EMBL/GenBank/DDBJ whole genome shotgun (WGS) entry which is preliminary data.</text>
</comment>
<feature type="transmembrane region" description="Helical" evidence="5">
    <location>
        <begin position="214"/>
        <end position="243"/>
    </location>
</feature>
<feature type="transmembrane region" description="Helical" evidence="5">
    <location>
        <begin position="382"/>
        <end position="406"/>
    </location>
</feature>
<organism evidence="7 8">
    <name type="scientific">Noviherbaspirillum suwonense</name>
    <dbReference type="NCBI Taxonomy" id="1224511"/>
    <lineage>
        <taxon>Bacteria</taxon>
        <taxon>Pseudomonadati</taxon>
        <taxon>Pseudomonadota</taxon>
        <taxon>Betaproteobacteria</taxon>
        <taxon>Burkholderiales</taxon>
        <taxon>Oxalobacteraceae</taxon>
        <taxon>Noviherbaspirillum</taxon>
    </lineage>
</organism>
<comment type="subcellular location">
    <subcellularLocation>
        <location evidence="1">Membrane</location>
        <topology evidence="1">Multi-pass membrane protein</topology>
    </subcellularLocation>
</comment>
<feature type="transmembrane region" description="Helical" evidence="5">
    <location>
        <begin position="185"/>
        <end position="207"/>
    </location>
</feature>
<keyword evidence="2 5" id="KW-0812">Transmembrane</keyword>
<feature type="transmembrane region" description="Helical" evidence="5">
    <location>
        <begin position="249"/>
        <end position="268"/>
    </location>
</feature>
<dbReference type="PANTHER" id="PTHR37422:SF13">
    <property type="entry name" value="LIPOPOLYSACCHARIDE BIOSYNTHESIS PROTEIN PA4999-RELATED"/>
    <property type="match status" value="1"/>
</dbReference>